<proteinExistence type="predicted"/>
<keyword evidence="2" id="KW-0472">Membrane</keyword>
<dbReference type="InterPro" id="IPR045899">
    <property type="entry name" value="ATL71-like"/>
</dbReference>
<evidence type="ECO:0000256" key="1">
    <source>
        <dbReference type="PROSITE-ProRule" id="PRU00175"/>
    </source>
</evidence>
<dbReference type="Gene3D" id="3.30.40.10">
    <property type="entry name" value="Zinc/RING finger domain, C3HC4 (zinc finger)"/>
    <property type="match status" value="1"/>
</dbReference>
<dbReference type="Pfam" id="PF13639">
    <property type="entry name" value="zf-RING_2"/>
    <property type="match status" value="1"/>
</dbReference>
<keyword evidence="5" id="KW-1185">Reference proteome</keyword>
<keyword evidence="1" id="KW-0863">Zinc-finger</keyword>
<comment type="caution">
    <text evidence="4">The sequence shown here is derived from an EMBL/GenBank/DDBJ whole genome shotgun (WGS) entry which is preliminary data.</text>
</comment>
<dbReference type="PANTHER" id="PTHR46719:SF16">
    <property type="entry name" value="ZINC FINGER, RING_FYVE_PHD-TYPE-RELATED"/>
    <property type="match status" value="1"/>
</dbReference>
<sequence>MNVTTDTEAPPFTTQSPPGSQDYLFVVGFFFTALLLFLITYVSYTCKRSQSPPPSDTADDEADNNQLIRSSRGLDDNVLVTFQTSIYSETTMPHKSDTNNCGVGCSICLADYIPADVVRILPECGHLFHVGCIDTWLKAHPTCPVCRNSPLAAVCVTELSQ</sequence>
<feature type="domain" description="RING-type" evidence="3">
    <location>
        <begin position="105"/>
        <end position="147"/>
    </location>
</feature>
<keyword evidence="1" id="KW-0479">Metal-binding</keyword>
<evidence type="ECO:0000259" key="3">
    <source>
        <dbReference type="PROSITE" id="PS50089"/>
    </source>
</evidence>
<dbReference type="GO" id="GO:0008270">
    <property type="term" value="F:zinc ion binding"/>
    <property type="evidence" value="ECO:0007669"/>
    <property type="project" value="UniProtKB-KW"/>
</dbReference>
<dbReference type="AlphaFoldDB" id="A0AAD8JW00"/>
<name>A0AAD8JW00_TARER</name>
<feature type="transmembrane region" description="Helical" evidence="2">
    <location>
        <begin position="23"/>
        <end position="44"/>
    </location>
</feature>
<dbReference type="EMBL" id="JAUHHV010000010">
    <property type="protein sequence ID" value="KAK1409721.1"/>
    <property type="molecule type" value="Genomic_DNA"/>
</dbReference>
<dbReference type="PROSITE" id="PS50089">
    <property type="entry name" value="ZF_RING_2"/>
    <property type="match status" value="1"/>
</dbReference>
<dbReference type="InterPro" id="IPR013083">
    <property type="entry name" value="Znf_RING/FYVE/PHD"/>
</dbReference>
<evidence type="ECO:0000256" key="2">
    <source>
        <dbReference type="SAM" id="Phobius"/>
    </source>
</evidence>
<evidence type="ECO:0000313" key="4">
    <source>
        <dbReference type="EMBL" id="KAK1409721.1"/>
    </source>
</evidence>
<protein>
    <recommendedName>
        <fullName evidence="3">RING-type domain-containing protein</fullName>
    </recommendedName>
</protein>
<dbReference type="SMART" id="SM00184">
    <property type="entry name" value="RING"/>
    <property type="match status" value="1"/>
</dbReference>
<dbReference type="CDD" id="cd16461">
    <property type="entry name" value="RING-H2_EL5-like"/>
    <property type="match status" value="1"/>
</dbReference>
<gene>
    <name evidence="4" type="ORF">QVD17_36250</name>
</gene>
<dbReference type="SUPFAM" id="SSF57850">
    <property type="entry name" value="RING/U-box"/>
    <property type="match status" value="1"/>
</dbReference>
<keyword evidence="2" id="KW-1133">Transmembrane helix</keyword>
<reference evidence="4" key="1">
    <citation type="journal article" date="2023" name="bioRxiv">
        <title>Improved chromosome-level genome assembly for marigold (Tagetes erecta).</title>
        <authorList>
            <person name="Jiang F."/>
            <person name="Yuan L."/>
            <person name="Wang S."/>
            <person name="Wang H."/>
            <person name="Xu D."/>
            <person name="Wang A."/>
            <person name="Fan W."/>
        </authorList>
    </citation>
    <scope>NUCLEOTIDE SEQUENCE</scope>
    <source>
        <strain evidence="4">WSJ</strain>
        <tissue evidence="4">Leaf</tissue>
    </source>
</reference>
<dbReference type="Proteomes" id="UP001229421">
    <property type="component" value="Unassembled WGS sequence"/>
</dbReference>
<accession>A0AAD8JW00</accession>
<keyword evidence="2" id="KW-0812">Transmembrane</keyword>
<dbReference type="InterPro" id="IPR001841">
    <property type="entry name" value="Znf_RING"/>
</dbReference>
<evidence type="ECO:0000313" key="5">
    <source>
        <dbReference type="Proteomes" id="UP001229421"/>
    </source>
</evidence>
<keyword evidence="1" id="KW-0862">Zinc</keyword>
<organism evidence="4 5">
    <name type="scientific">Tagetes erecta</name>
    <name type="common">African marigold</name>
    <dbReference type="NCBI Taxonomy" id="13708"/>
    <lineage>
        <taxon>Eukaryota</taxon>
        <taxon>Viridiplantae</taxon>
        <taxon>Streptophyta</taxon>
        <taxon>Embryophyta</taxon>
        <taxon>Tracheophyta</taxon>
        <taxon>Spermatophyta</taxon>
        <taxon>Magnoliopsida</taxon>
        <taxon>eudicotyledons</taxon>
        <taxon>Gunneridae</taxon>
        <taxon>Pentapetalae</taxon>
        <taxon>asterids</taxon>
        <taxon>campanulids</taxon>
        <taxon>Asterales</taxon>
        <taxon>Asteraceae</taxon>
        <taxon>Asteroideae</taxon>
        <taxon>Heliantheae alliance</taxon>
        <taxon>Tageteae</taxon>
        <taxon>Tagetes</taxon>
    </lineage>
</organism>
<dbReference type="PANTHER" id="PTHR46719">
    <property type="entry name" value="TRANSCRIPTION FACTOR C2H2 FAMILY-RELATED"/>
    <property type="match status" value="1"/>
</dbReference>